<accession>A0A6A6Y7B3</accession>
<gene>
    <name evidence="1 3" type="ORF">BDZ99DRAFT_525414</name>
</gene>
<dbReference type="OrthoDB" id="3792203at2759"/>
<organism evidence="1">
    <name type="scientific">Mytilinidion resinicola</name>
    <dbReference type="NCBI Taxonomy" id="574789"/>
    <lineage>
        <taxon>Eukaryota</taxon>
        <taxon>Fungi</taxon>
        <taxon>Dikarya</taxon>
        <taxon>Ascomycota</taxon>
        <taxon>Pezizomycotina</taxon>
        <taxon>Dothideomycetes</taxon>
        <taxon>Pleosporomycetidae</taxon>
        <taxon>Mytilinidiales</taxon>
        <taxon>Mytilinidiaceae</taxon>
        <taxon>Mytilinidion</taxon>
    </lineage>
</organism>
<protein>
    <recommendedName>
        <fullName evidence="4">F-box domain-containing protein</fullName>
    </recommendedName>
</protein>
<keyword evidence="2" id="KW-1185">Reference proteome</keyword>
<reference evidence="3" key="3">
    <citation type="submission" date="2025-04" db="UniProtKB">
        <authorList>
            <consortium name="RefSeq"/>
        </authorList>
    </citation>
    <scope>IDENTIFICATION</scope>
    <source>
        <strain evidence="3">CBS 304.34</strain>
    </source>
</reference>
<dbReference type="RefSeq" id="XP_033571544.1">
    <property type="nucleotide sequence ID" value="XM_033725993.1"/>
</dbReference>
<evidence type="ECO:0000313" key="3">
    <source>
        <dbReference type="RefSeq" id="XP_033571544.1"/>
    </source>
</evidence>
<dbReference type="GeneID" id="54466886"/>
<proteinExistence type="predicted"/>
<dbReference type="InterPro" id="IPR032675">
    <property type="entry name" value="LRR_dom_sf"/>
</dbReference>
<dbReference type="Proteomes" id="UP000504636">
    <property type="component" value="Unplaced"/>
</dbReference>
<name>A0A6A6Y7B3_9PEZI</name>
<dbReference type="AlphaFoldDB" id="A0A6A6Y7B3"/>
<dbReference type="EMBL" id="MU003712">
    <property type="protein sequence ID" value="KAF2804580.1"/>
    <property type="molecule type" value="Genomic_DNA"/>
</dbReference>
<evidence type="ECO:0000313" key="2">
    <source>
        <dbReference type="Proteomes" id="UP000504636"/>
    </source>
</evidence>
<reference evidence="3" key="2">
    <citation type="submission" date="2020-04" db="EMBL/GenBank/DDBJ databases">
        <authorList>
            <consortium name="NCBI Genome Project"/>
        </authorList>
    </citation>
    <scope>NUCLEOTIDE SEQUENCE</scope>
    <source>
        <strain evidence="3">CBS 304.34</strain>
    </source>
</reference>
<evidence type="ECO:0000313" key="1">
    <source>
        <dbReference type="EMBL" id="KAF2804580.1"/>
    </source>
</evidence>
<sequence length="428" mass="48895">MTRFSDLNDDILHEIIGWLQLMKERDPSAAISLPQLARVCLRIGALVPRHLVKAMNIQITASDVPKLRLLMRSLKETPGLRALVRKIQITLGFEPLASFWANELLQQLPNLVYLEIQRALSNIEDLRELFAFSPNFFQINKLEKLRRVNFQRETVSFATIFDCMSLPNVELIDFSIRTGETFEDSKRASDLTSISQSCRVKTLNLNDSRTSLDLFQALLRRCPYLQHLTGSMPRPFRSTGPGIILFSAAQLQHALAPTRDTLVSLDLLNLQSHTSHPTPFCDGTKLDLKMFSSLESITLPVHCFFNRPVPHDSRNGTYAQFPWSMTKLNLYFAQKTNPYSGKPMNILHSNDQERAKLRSGNAAFEPWTYAWIMEFAYHKATHFPKLHSLTVEEELTGPDMSLVRWSNEDAMKVWTSVGAICNVLFREP</sequence>
<reference evidence="1 3" key="1">
    <citation type="journal article" date="2020" name="Stud. Mycol.">
        <title>101 Dothideomycetes genomes: a test case for predicting lifestyles and emergence of pathogens.</title>
        <authorList>
            <person name="Haridas S."/>
            <person name="Albert R."/>
            <person name="Binder M."/>
            <person name="Bloem J."/>
            <person name="Labutti K."/>
            <person name="Salamov A."/>
            <person name="Andreopoulos B."/>
            <person name="Baker S."/>
            <person name="Barry K."/>
            <person name="Bills G."/>
            <person name="Bluhm B."/>
            <person name="Cannon C."/>
            <person name="Castanera R."/>
            <person name="Culley D."/>
            <person name="Daum C."/>
            <person name="Ezra D."/>
            <person name="Gonzalez J."/>
            <person name="Henrissat B."/>
            <person name="Kuo A."/>
            <person name="Liang C."/>
            <person name="Lipzen A."/>
            <person name="Lutzoni F."/>
            <person name="Magnuson J."/>
            <person name="Mondo S."/>
            <person name="Nolan M."/>
            <person name="Ohm R."/>
            <person name="Pangilinan J."/>
            <person name="Park H.-J."/>
            <person name="Ramirez L."/>
            <person name="Alfaro M."/>
            <person name="Sun H."/>
            <person name="Tritt A."/>
            <person name="Yoshinaga Y."/>
            <person name="Zwiers L.-H."/>
            <person name="Turgeon B."/>
            <person name="Goodwin S."/>
            <person name="Spatafora J."/>
            <person name="Crous P."/>
            <person name="Grigoriev I."/>
        </authorList>
    </citation>
    <scope>NUCLEOTIDE SEQUENCE</scope>
    <source>
        <strain evidence="1 3">CBS 304.34</strain>
    </source>
</reference>
<dbReference type="Gene3D" id="3.80.10.10">
    <property type="entry name" value="Ribonuclease Inhibitor"/>
    <property type="match status" value="1"/>
</dbReference>
<evidence type="ECO:0008006" key="4">
    <source>
        <dbReference type="Google" id="ProtNLM"/>
    </source>
</evidence>